<dbReference type="InParanoid" id="B9SCE2"/>
<dbReference type="AlphaFoldDB" id="B9SCE2"/>
<gene>
    <name evidence="2" type="ORF">RCOM_0894220</name>
</gene>
<name>B9SCE2_RICCO</name>
<keyword evidence="3" id="KW-1185">Reference proteome</keyword>
<dbReference type="EMBL" id="EQ973920">
    <property type="protein sequence ID" value="EEF38747.1"/>
    <property type="molecule type" value="Genomic_DNA"/>
</dbReference>
<keyword evidence="1" id="KW-1133">Transmembrane helix</keyword>
<evidence type="ECO:0000313" key="2">
    <source>
        <dbReference type="EMBL" id="EEF38747.1"/>
    </source>
</evidence>
<evidence type="ECO:0000313" key="3">
    <source>
        <dbReference type="Proteomes" id="UP000008311"/>
    </source>
</evidence>
<keyword evidence="1" id="KW-0812">Transmembrane</keyword>
<reference evidence="3" key="1">
    <citation type="journal article" date="2010" name="Nat. Biotechnol.">
        <title>Draft genome sequence of the oilseed species Ricinus communis.</title>
        <authorList>
            <person name="Chan A.P."/>
            <person name="Crabtree J."/>
            <person name="Zhao Q."/>
            <person name="Lorenzi H."/>
            <person name="Orvis J."/>
            <person name="Puiu D."/>
            <person name="Melake-Berhan A."/>
            <person name="Jones K.M."/>
            <person name="Redman J."/>
            <person name="Chen G."/>
            <person name="Cahoon E.B."/>
            <person name="Gedil M."/>
            <person name="Stanke M."/>
            <person name="Haas B.J."/>
            <person name="Wortman J.R."/>
            <person name="Fraser-Liggett C.M."/>
            <person name="Ravel J."/>
            <person name="Rabinowicz P.D."/>
        </authorList>
    </citation>
    <scope>NUCLEOTIDE SEQUENCE [LARGE SCALE GENOMIC DNA]</scope>
    <source>
        <strain evidence="3">cv. Hale</strain>
    </source>
</reference>
<organism evidence="2 3">
    <name type="scientific">Ricinus communis</name>
    <name type="common">Castor bean</name>
    <dbReference type="NCBI Taxonomy" id="3988"/>
    <lineage>
        <taxon>Eukaryota</taxon>
        <taxon>Viridiplantae</taxon>
        <taxon>Streptophyta</taxon>
        <taxon>Embryophyta</taxon>
        <taxon>Tracheophyta</taxon>
        <taxon>Spermatophyta</taxon>
        <taxon>Magnoliopsida</taxon>
        <taxon>eudicotyledons</taxon>
        <taxon>Gunneridae</taxon>
        <taxon>Pentapetalae</taxon>
        <taxon>rosids</taxon>
        <taxon>fabids</taxon>
        <taxon>Malpighiales</taxon>
        <taxon>Euphorbiaceae</taxon>
        <taxon>Acalyphoideae</taxon>
        <taxon>Acalypheae</taxon>
        <taxon>Ricinus</taxon>
    </lineage>
</organism>
<evidence type="ECO:0000256" key="1">
    <source>
        <dbReference type="SAM" id="Phobius"/>
    </source>
</evidence>
<feature type="transmembrane region" description="Helical" evidence="1">
    <location>
        <begin position="149"/>
        <end position="168"/>
    </location>
</feature>
<proteinExistence type="predicted"/>
<keyword evidence="1" id="KW-0472">Membrane</keyword>
<accession>B9SCE2</accession>
<sequence>MYYLRALKEKVCIDDKASDQHSDDSLGGLAFSIDKESFKDDDIDFIIKEKSEVFKDIKEEVQEKGIVGEKDDEEEEAKEDNCDFIIEIFIKKDDNENDNTASNVAENYSNIGDVEGGFGGSIIGISNSDASIGSNSGVCDSTTDVEKNLIFWLIWGILFITSLFLQVVEYGPIVDTIREEKDNKKICDAKDYVTTSLLRHNVGGVKVDVLSNVVGSSSGDAIVIFGTVYLHSSVDTPVDSRRVIKPSFVFNLPFFTEFGSSKGRAEKTENLRD</sequence>
<dbReference type="Proteomes" id="UP000008311">
    <property type="component" value="Unassembled WGS sequence"/>
</dbReference>
<protein>
    <submittedName>
        <fullName evidence="2">Uncharacterized protein</fullName>
    </submittedName>
</protein>